<dbReference type="EMBL" id="JAPFFI010000006">
    <property type="protein sequence ID" value="KAJ6390570.1"/>
    <property type="molecule type" value="Genomic_DNA"/>
</dbReference>
<proteinExistence type="predicted"/>
<name>A0ABQ9BWP7_9ROSI</name>
<gene>
    <name evidence="1" type="ORF">OIU77_024725</name>
</gene>
<evidence type="ECO:0000313" key="2">
    <source>
        <dbReference type="Proteomes" id="UP001141253"/>
    </source>
</evidence>
<reference evidence="1" key="2">
    <citation type="journal article" date="2023" name="Int. J. Mol. Sci.">
        <title>De Novo Assembly and Annotation of 11 Diverse Shrub Willow (Salix) Genomes Reveals Novel Gene Organization in Sex-Linked Regions.</title>
        <authorList>
            <person name="Hyden B."/>
            <person name="Feng K."/>
            <person name="Yates T.B."/>
            <person name="Jawdy S."/>
            <person name="Cereghino C."/>
            <person name="Smart L.B."/>
            <person name="Muchero W."/>
        </authorList>
    </citation>
    <scope>NUCLEOTIDE SEQUENCE</scope>
    <source>
        <tissue evidence="1">Shoot tip</tissue>
    </source>
</reference>
<protein>
    <submittedName>
        <fullName evidence="1">Uncharacterized protein</fullName>
    </submittedName>
</protein>
<keyword evidence="2" id="KW-1185">Reference proteome</keyword>
<sequence length="78" mass="8908">MGCGQKEQEGEDCGFMSSRLRIEGWTVSCNWSLDWEAWSKVFYSFLANWRYSTIINQVMFALNHGVFGKLVVFEGDGG</sequence>
<accession>A0ABQ9BWP7</accession>
<dbReference type="Proteomes" id="UP001141253">
    <property type="component" value="Chromosome 2"/>
</dbReference>
<reference evidence="1" key="1">
    <citation type="submission" date="2022-10" db="EMBL/GenBank/DDBJ databases">
        <authorList>
            <person name="Hyden B.L."/>
            <person name="Feng K."/>
            <person name="Yates T."/>
            <person name="Jawdy S."/>
            <person name="Smart L.B."/>
            <person name="Muchero W."/>
        </authorList>
    </citation>
    <scope>NUCLEOTIDE SEQUENCE</scope>
    <source>
        <tissue evidence="1">Shoot tip</tissue>
    </source>
</reference>
<evidence type="ECO:0000313" key="1">
    <source>
        <dbReference type="EMBL" id="KAJ6390570.1"/>
    </source>
</evidence>
<comment type="caution">
    <text evidence="1">The sequence shown here is derived from an EMBL/GenBank/DDBJ whole genome shotgun (WGS) entry which is preliminary data.</text>
</comment>
<organism evidence="1 2">
    <name type="scientific">Salix suchowensis</name>
    <dbReference type="NCBI Taxonomy" id="1278906"/>
    <lineage>
        <taxon>Eukaryota</taxon>
        <taxon>Viridiplantae</taxon>
        <taxon>Streptophyta</taxon>
        <taxon>Embryophyta</taxon>
        <taxon>Tracheophyta</taxon>
        <taxon>Spermatophyta</taxon>
        <taxon>Magnoliopsida</taxon>
        <taxon>eudicotyledons</taxon>
        <taxon>Gunneridae</taxon>
        <taxon>Pentapetalae</taxon>
        <taxon>rosids</taxon>
        <taxon>fabids</taxon>
        <taxon>Malpighiales</taxon>
        <taxon>Salicaceae</taxon>
        <taxon>Saliceae</taxon>
        <taxon>Salix</taxon>
    </lineage>
</organism>